<dbReference type="SFLD" id="SFLDG01144">
    <property type="entry name" value="C2.B.4:_PGP_Like"/>
    <property type="match status" value="1"/>
</dbReference>
<sequence length="269" mass="30711">MKLSNVKLVITDMDGTLLNSNHEVSDQFFNLFRKLKEHNILFCAASGRPLYGILDKLSTIKDDILIVAENGGLALKNDEVLLSTEIQKENLKKINDALNTIENVNAVYCTKDKAYTTSTSEKLLELLSEYYKNHERIDSPESITAPIYKIALFHEISSEKYLYPHLQHLESEFKVKVSANHWVDISENNANKGYALELIQDKYNISPDETMVFGDYNNDIEMLKKAHFSFAMENAHPLVKQTANYSTHSNDDFGVEKILELLINEKESN</sequence>
<dbReference type="RefSeq" id="WP_348709519.1">
    <property type="nucleotide sequence ID" value="NZ_CAXIXY010000003.1"/>
</dbReference>
<dbReference type="SUPFAM" id="SSF56784">
    <property type="entry name" value="HAD-like"/>
    <property type="match status" value="1"/>
</dbReference>
<reference evidence="1 2" key="1">
    <citation type="submission" date="2024-05" db="EMBL/GenBank/DDBJ databases">
        <authorList>
            <person name="Duchaud E."/>
        </authorList>
    </citation>
    <scope>NUCLEOTIDE SEQUENCE [LARGE SCALE GENOMIC DNA]</scope>
    <source>
        <strain evidence="1">Ena-SAMPLE-TAB-13-05-2024-13:56:06:370-140302</strain>
    </source>
</reference>
<evidence type="ECO:0000313" key="2">
    <source>
        <dbReference type="Proteomes" id="UP001497416"/>
    </source>
</evidence>
<dbReference type="NCBIfam" id="TIGR00099">
    <property type="entry name" value="Cof-subfamily"/>
    <property type="match status" value="1"/>
</dbReference>
<organism evidence="1 2">
    <name type="scientific">Tenacibaculum platacis</name>
    <dbReference type="NCBI Taxonomy" id="3137852"/>
    <lineage>
        <taxon>Bacteria</taxon>
        <taxon>Pseudomonadati</taxon>
        <taxon>Bacteroidota</taxon>
        <taxon>Flavobacteriia</taxon>
        <taxon>Flavobacteriales</taxon>
        <taxon>Flavobacteriaceae</taxon>
        <taxon>Tenacibaculum</taxon>
    </lineage>
</organism>
<name>A0ABP1ED80_9FLAO</name>
<dbReference type="SFLD" id="SFLDS00003">
    <property type="entry name" value="Haloacid_Dehalogenase"/>
    <property type="match status" value="1"/>
</dbReference>
<keyword evidence="2" id="KW-1185">Reference proteome</keyword>
<protein>
    <submittedName>
        <fullName evidence="1">Haloacid dehalogenase</fullName>
    </submittedName>
</protein>
<dbReference type="InterPro" id="IPR036412">
    <property type="entry name" value="HAD-like_sf"/>
</dbReference>
<dbReference type="InterPro" id="IPR006379">
    <property type="entry name" value="HAD-SF_hydro_IIB"/>
</dbReference>
<dbReference type="Pfam" id="PF08282">
    <property type="entry name" value="Hydrolase_3"/>
    <property type="match status" value="1"/>
</dbReference>
<dbReference type="PROSITE" id="PS01228">
    <property type="entry name" value="COF_1"/>
    <property type="match status" value="1"/>
</dbReference>
<dbReference type="PANTHER" id="PTHR10000">
    <property type="entry name" value="PHOSPHOSERINE PHOSPHATASE"/>
    <property type="match status" value="1"/>
</dbReference>
<accession>A0ABP1ED80</accession>
<dbReference type="Gene3D" id="3.40.50.1000">
    <property type="entry name" value="HAD superfamily/HAD-like"/>
    <property type="match status" value="1"/>
</dbReference>
<dbReference type="Proteomes" id="UP001497416">
    <property type="component" value="Unassembled WGS sequence"/>
</dbReference>
<dbReference type="SFLD" id="SFLDG01140">
    <property type="entry name" value="C2.B:_Phosphomannomutase_and_P"/>
    <property type="match status" value="1"/>
</dbReference>
<dbReference type="InterPro" id="IPR000150">
    <property type="entry name" value="Cof"/>
</dbReference>
<gene>
    <name evidence="1" type="ORF">T190607A01A_10038</name>
</gene>
<dbReference type="EMBL" id="CAXIXY010000003">
    <property type="protein sequence ID" value="CAL2074651.1"/>
    <property type="molecule type" value="Genomic_DNA"/>
</dbReference>
<dbReference type="NCBIfam" id="TIGR01484">
    <property type="entry name" value="HAD-SF-IIB"/>
    <property type="match status" value="1"/>
</dbReference>
<dbReference type="Gene3D" id="3.30.1240.10">
    <property type="match status" value="1"/>
</dbReference>
<dbReference type="PANTHER" id="PTHR10000:SF8">
    <property type="entry name" value="HAD SUPERFAMILY HYDROLASE-LIKE, TYPE 3"/>
    <property type="match status" value="1"/>
</dbReference>
<dbReference type="InterPro" id="IPR023214">
    <property type="entry name" value="HAD_sf"/>
</dbReference>
<comment type="caution">
    <text evidence="1">The sequence shown here is derived from an EMBL/GenBank/DDBJ whole genome shotgun (WGS) entry which is preliminary data.</text>
</comment>
<proteinExistence type="predicted"/>
<evidence type="ECO:0000313" key="1">
    <source>
        <dbReference type="EMBL" id="CAL2074651.1"/>
    </source>
</evidence>